<dbReference type="InterPro" id="IPR020056">
    <property type="entry name" value="Rbsml_bL25/Gln-tRNA_synth_N"/>
</dbReference>
<feature type="domain" description="Large ribosomal subunit protein bL25 L25" evidence="7">
    <location>
        <begin position="7"/>
        <end position="94"/>
    </location>
</feature>
<evidence type="ECO:0000313" key="11">
    <source>
        <dbReference type="Proteomes" id="UP000076574"/>
    </source>
</evidence>
<gene>
    <name evidence="5" type="primary">rplY</name>
    <name evidence="5" type="synonym">ctc</name>
    <name evidence="9" type="ORF">A4A58_23545</name>
    <name evidence="10" type="ORF">HB776_30035</name>
</gene>
<dbReference type="Pfam" id="PF14693">
    <property type="entry name" value="Ribosomal_TL5_C"/>
    <property type="match status" value="1"/>
</dbReference>
<proteinExistence type="inferred from homology"/>
<evidence type="ECO:0000259" key="7">
    <source>
        <dbReference type="Pfam" id="PF01386"/>
    </source>
</evidence>
<evidence type="ECO:0000256" key="1">
    <source>
        <dbReference type="ARBA" id="ARBA00022730"/>
    </source>
</evidence>
<dbReference type="STRING" id="943830.A4A58_23545"/>
<evidence type="ECO:0000313" key="9">
    <source>
        <dbReference type="EMBL" id="KZD24129.1"/>
    </source>
</evidence>
<dbReference type="NCBIfam" id="TIGR00731">
    <property type="entry name" value="bL25_bact_ctc"/>
    <property type="match status" value="1"/>
</dbReference>
<evidence type="ECO:0000259" key="8">
    <source>
        <dbReference type="Pfam" id="PF14693"/>
    </source>
</evidence>
<evidence type="ECO:0000256" key="2">
    <source>
        <dbReference type="ARBA" id="ARBA00022884"/>
    </source>
</evidence>
<dbReference type="RefSeq" id="WP_068731165.1">
    <property type="nucleotide sequence ID" value="NZ_CP050292.1"/>
</dbReference>
<dbReference type="InterPro" id="IPR001021">
    <property type="entry name" value="Ribosomal_bL25_long"/>
</dbReference>
<reference evidence="10" key="3">
    <citation type="journal article" date="2020" name="Mol. Plant Microbe Interact.">
        <title>Complete genome sequences of four natural Pseudomonas isolates that catabolize a wide range of aromatic compounds relevant to lignin valorization.</title>
        <authorList>
            <person name="Hatmaker E.A."/>
            <person name="Presle G."/>
            <person name="Cannon O."/>
            <person name="Guss A.M."/>
            <person name="Elkins J.G."/>
        </authorList>
    </citation>
    <scope>NUCLEOTIDE SEQUENCE</scope>
    <source>
        <strain evidence="10">581</strain>
    </source>
</reference>
<dbReference type="Gene3D" id="2.170.120.20">
    <property type="entry name" value="Ribosomal protein L25, beta domain"/>
    <property type="match status" value="1"/>
</dbReference>
<dbReference type="PANTHER" id="PTHR33284:SF1">
    <property type="entry name" value="RIBOSOMAL PROTEIN L25_GLN-TRNA SYNTHETASE, ANTI-CODON-BINDING DOMAIN-CONTAINING PROTEIN"/>
    <property type="match status" value="1"/>
</dbReference>
<keyword evidence="2 5" id="KW-0694">RNA-binding</keyword>
<accession>A0A164A1N1</accession>
<dbReference type="HAMAP" id="MF_01334">
    <property type="entry name" value="Ribosomal_bL25_CTC"/>
    <property type="match status" value="1"/>
</dbReference>
<dbReference type="Pfam" id="PF01386">
    <property type="entry name" value="Ribosomal_L25p"/>
    <property type="match status" value="1"/>
</dbReference>
<comment type="subunit">
    <text evidence="5">Part of the 50S ribosomal subunit; part of the 5S rRNA/L5/L18/L25 subcomplex. Contacts the 5S rRNA. Binds to the 5S rRNA independently of L5 and L18.</text>
</comment>
<reference evidence="9 11" key="1">
    <citation type="submission" date="2016-03" db="EMBL/GenBank/DDBJ databases">
        <title>Microsymbionts genomes from the relict species Vavilovia formosa (Stev.) Fed.</title>
        <authorList>
            <person name="Kopat V."/>
            <person name="Chirak E."/>
            <person name="Kimeklis A."/>
            <person name="Andronov E."/>
        </authorList>
    </citation>
    <scope>NUCLEOTIDE SEQUENCE [LARGE SCALE GENOMIC DNA]</scope>
    <source>
        <strain evidence="9 11">Vaf07</strain>
    </source>
</reference>
<dbReference type="CDD" id="cd00495">
    <property type="entry name" value="Ribosomal_L25_TL5_CTC"/>
    <property type="match status" value="1"/>
</dbReference>
<dbReference type="InterPro" id="IPR011035">
    <property type="entry name" value="Ribosomal_bL25/Gln-tRNA_synth"/>
</dbReference>
<evidence type="ECO:0000256" key="4">
    <source>
        <dbReference type="ARBA" id="ARBA00023274"/>
    </source>
</evidence>
<dbReference type="GO" id="GO:0006412">
    <property type="term" value="P:translation"/>
    <property type="evidence" value="ECO:0007669"/>
    <property type="project" value="UniProtKB-UniRule"/>
</dbReference>
<sequence>MATVKELKATSRPVGGKGAARAERRAGRVPGVIYGDNKPPVAISVNDAELRQRILAGRFLTTIYDIELEGKKHRVIPRDFHLDPVKDFPLHVDFLRLGEGATIRVSVPLHIKGAEGAPGVKRGGTINIVTHTIELEAEAESIPQFLEVDVGQLDIGTSLHITDVVLPKGVKTLARDADLTLVTIVPPSGYGEEAATPAAAAAAPAAAGAKAPAAGAKAPAAGAKAPAAAAAPAKKK</sequence>
<organism evidence="9 11">
    <name type="scientific">Tardiphaga robiniae</name>
    <dbReference type="NCBI Taxonomy" id="943830"/>
    <lineage>
        <taxon>Bacteria</taxon>
        <taxon>Pseudomonadati</taxon>
        <taxon>Pseudomonadota</taxon>
        <taxon>Alphaproteobacteria</taxon>
        <taxon>Hyphomicrobiales</taxon>
        <taxon>Nitrobacteraceae</taxon>
        <taxon>Tardiphaga</taxon>
    </lineage>
</organism>
<dbReference type="Proteomes" id="UP000076574">
    <property type="component" value="Unassembled WGS sequence"/>
</dbReference>
<evidence type="ECO:0000256" key="6">
    <source>
        <dbReference type="SAM" id="MobiDB-lite"/>
    </source>
</evidence>
<dbReference type="GO" id="GO:0003735">
    <property type="term" value="F:structural constituent of ribosome"/>
    <property type="evidence" value="ECO:0007669"/>
    <property type="project" value="InterPro"/>
</dbReference>
<dbReference type="Gene3D" id="2.40.240.10">
    <property type="entry name" value="Ribosomal Protein L25, Chain P"/>
    <property type="match status" value="1"/>
</dbReference>
<dbReference type="EMBL" id="LVYV01000005">
    <property type="protein sequence ID" value="KZD24129.1"/>
    <property type="molecule type" value="Genomic_DNA"/>
</dbReference>
<dbReference type="InterPro" id="IPR020930">
    <property type="entry name" value="Ribosomal_uL5_bac-type"/>
</dbReference>
<evidence type="ECO:0000313" key="10">
    <source>
        <dbReference type="EMBL" id="QND74984.1"/>
    </source>
</evidence>
<name>A0A164A1N1_9BRAD</name>
<keyword evidence="1 5" id="KW-0699">rRNA-binding</keyword>
<dbReference type="GO" id="GO:0022625">
    <property type="term" value="C:cytosolic large ribosomal subunit"/>
    <property type="evidence" value="ECO:0007669"/>
    <property type="project" value="TreeGrafter"/>
</dbReference>
<dbReference type="InterPro" id="IPR029751">
    <property type="entry name" value="Ribosomal_L25_dom"/>
</dbReference>
<comment type="function">
    <text evidence="5">This is one of the proteins that binds to the 5S RNA in the ribosome where it forms part of the central protuberance.</text>
</comment>
<evidence type="ECO:0000313" key="12">
    <source>
        <dbReference type="Proteomes" id="UP000515291"/>
    </source>
</evidence>
<dbReference type="KEGG" id="trb:HB776_30035"/>
<dbReference type="Proteomes" id="UP000515291">
    <property type="component" value="Chromosome"/>
</dbReference>
<dbReference type="GO" id="GO:0008097">
    <property type="term" value="F:5S rRNA binding"/>
    <property type="evidence" value="ECO:0007669"/>
    <property type="project" value="InterPro"/>
</dbReference>
<dbReference type="InterPro" id="IPR037121">
    <property type="entry name" value="Ribosomal_bL25_C"/>
</dbReference>
<dbReference type="SUPFAM" id="SSF50715">
    <property type="entry name" value="Ribosomal protein L25-like"/>
    <property type="match status" value="1"/>
</dbReference>
<feature type="region of interest" description="Disordered" evidence="6">
    <location>
        <begin position="1"/>
        <end position="23"/>
    </location>
</feature>
<dbReference type="OrthoDB" id="9806411at2"/>
<protein>
    <recommendedName>
        <fullName evidence="5">Large ribosomal subunit protein bL25</fullName>
    </recommendedName>
    <alternativeName>
        <fullName evidence="5">General stress protein CTC</fullName>
    </alternativeName>
</protein>
<dbReference type="AlphaFoldDB" id="A0A164A1N1"/>
<feature type="domain" description="Large ribosomal subunit protein bL25 beta" evidence="8">
    <location>
        <begin position="103"/>
        <end position="187"/>
    </location>
</feature>
<comment type="similarity">
    <text evidence="5">Belongs to the bacterial ribosomal protein bL25 family. CTC subfamily.</text>
</comment>
<keyword evidence="3 5" id="KW-0689">Ribosomal protein</keyword>
<reference evidence="12" key="2">
    <citation type="journal article" date="2020" name="Mol. Plant Microbe">
        <title>Rhizobial microsymbionts of the narrowly endemic Oxytropis species growing in Kamchatka are characterized by significant genetic diversity and possess a set of genes that are associated with T3SS and T6SS secretion systems and can affect the development of symbiosis.</title>
        <authorList>
            <person name="Safronova V."/>
            <person name="Guro P."/>
            <person name="Sazanova A."/>
            <person name="Kuznetsova I."/>
            <person name="Belimov A."/>
            <person name="Yakubov V."/>
            <person name="Chirak E."/>
            <person name="Afonin A."/>
            <person name="Gogolev Y."/>
            <person name="Andronov E."/>
            <person name="Tikhonovich I."/>
        </authorList>
    </citation>
    <scope>NUCLEOTIDE SEQUENCE [LARGE SCALE GENOMIC DNA]</scope>
    <source>
        <strain evidence="12">581</strain>
    </source>
</reference>
<dbReference type="NCBIfam" id="NF004128">
    <property type="entry name" value="PRK05618.1-2"/>
    <property type="match status" value="1"/>
</dbReference>
<dbReference type="InterPro" id="IPR020057">
    <property type="entry name" value="Ribosomal_bL25_b-dom"/>
</dbReference>
<evidence type="ECO:0000256" key="5">
    <source>
        <dbReference type="HAMAP-Rule" id="MF_01334"/>
    </source>
</evidence>
<keyword evidence="11" id="KW-1185">Reference proteome</keyword>
<evidence type="ECO:0000256" key="3">
    <source>
        <dbReference type="ARBA" id="ARBA00022980"/>
    </source>
</evidence>
<dbReference type="PANTHER" id="PTHR33284">
    <property type="entry name" value="RIBOSOMAL PROTEIN L25/GLN-TRNA SYNTHETASE, ANTI-CODON-BINDING DOMAIN-CONTAINING PROTEIN"/>
    <property type="match status" value="1"/>
</dbReference>
<keyword evidence="4 5" id="KW-0687">Ribonucleoprotein</keyword>
<dbReference type="EMBL" id="CP050292">
    <property type="protein sequence ID" value="QND74984.1"/>
    <property type="molecule type" value="Genomic_DNA"/>
</dbReference>